<protein>
    <submittedName>
        <fullName evidence="2">Uncharacterized protein</fullName>
    </submittedName>
</protein>
<evidence type="ECO:0000256" key="1">
    <source>
        <dbReference type="SAM" id="Phobius"/>
    </source>
</evidence>
<dbReference type="EMBL" id="BSEC01000001">
    <property type="protein sequence ID" value="GLI93685.1"/>
    <property type="molecule type" value="Genomic_DNA"/>
</dbReference>
<name>A0A9W6GVK6_9HYPH</name>
<dbReference type="AlphaFoldDB" id="A0A9W6GVK6"/>
<proteinExistence type="predicted"/>
<gene>
    <name evidence="2" type="ORF">LMG27198_26770</name>
</gene>
<organism evidence="2 3">
    <name type="scientific">Methylocystis echinoides</name>
    <dbReference type="NCBI Taxonomy" id="29468"/>
    <lineage>
        <taxon>Bacteria</taxon>
        <taxon>Pseudomonadati</taxon>
        <taxon>Pseudomonadota</taxon>
        <taxon>Alphaproteobacteria</taxon>
        <taxon>Hyphomicrobiales</taxon>
        <taxon>Methylocystaceae</taxon>
        <taxon>Methylocystis</taxon>
    </lineage>
</organism>
<dbReference type="Proteomes" id="UP001144323">
    <property type="component" value="Unassembled WGS sequence"/>
</dbReference>
<keyword evidence="1" id="KW-0472">Membrane</keyword>
<reference evidence="2" key="1">
    <citation type="journal article" date="2023" name="Int. J. Syst. Evol. Microbiol.">
        <title>Methylocystis iwaonis sp. nov., a type II methane-oxidizing bacterium from surface soil of a rice paddy field in Japan, and emended description of the genus Methylocystis (ex Whittenbury et al. 1970) Bowman et al. 1993.</title>
        <authorList>
            <person name="Kaise H."/>
            <person name="Sawadogo J.B."/>
            <person name="Alam M.S."/>
            <person name="Ueno C."/>
            <person name="Dianou D."/>
            <person name="Shinjo R."/>
            <person name="Asakawa S."/>
        </authorList>
    </citation>
    <scope>NUCLEOTIDE SEQUENCE</scope>
    <source>
        <strain evidence="2">LMG27198</strain>
    </source>
</reference>
<accession>A0A9W6GVK6</accession>
<keyword evidence="1" id="KW-0812">Transmembrane</keyword>
<comment type="caution">
    <text evidence="2">The sequence shown here is derived from an EMBL/GenBank/DDBJ whole genome shotgun (WGS) entry which is preliminary data.</text>
</comment>
<feature type="transmembrane region" description="Helical" evidence="1">
    <location>
        <begin position="29"/>
        <end position="45"/>
    </location>
</feature>
<dbReference type="RefSeq" id="WP_281803646.1">
    <property type="nucleotide sequence ID" value="NZ_BSEC01000001.1"/>
</dbReference>
<evidence type="ECO:0000313" key="2">
    <source>
        <dbReference type="EMBL" id="GLI93685.1"/>
    </source>
</evidence>
<keyword evidence="3" id="KW-1185">Reference proteome</keyword>
<evidence type="ECO:0000313" key="3">
    <source>
        <dbReference type="Proteomes" id="UP001144323"/>
    </source>
</evidence>
<sequence length="64" mass="7316">MQRIAITALSLTLLISVWFLSNWSPLAKLALITGWLIVLGAYLLIRIGKPRVRKKQEAERELLE</sequence>
<keyword evidence="1" id="KW-1133">Transmembrane helix</keyword>